<dbReference type="AlphaFoldDB" id="A0A2S2QSP5"/>
<name>A0A2S2QSP5_9HEMI</name>
<accession>A0A2S2QSP5</accession>
<organism evidence="1">
    <name type="scientific">Sipha flava</name>
    <name type="common">yellow sugarcane aphid</name>
    <dbReference type="NCBI Taxonomy" id="143950"/>
    <lineage>
        <taxon>Eukaryota</taxon>
        <taxon>Metazoa</taxon>
        <taxon>Ecdysozoa</taxon>
        <taxon>Arthropoda</taxon>
        <taxon>Hexapoda</taxon>
        <taxon>Insecta</taxon>
        <taxon>Pterygota</taxon>
        <taxon>Neoptera</taxon>
        <taxon>Paraneoptera</taxon>
        <taxon>Hemiptera</taxon>
        <taxon>Sternorrhyncha</taxon>
        <taxon>Aphidomorpha</taxon>
        <taxon>Aphidoidea</taxon>
        <taxon>Aphididae</taxon>
        <taxon>Sipha</taxon>
    </lineage>
</organism>
<gene>
    <name evidence="1" type="ORF">g.185659</name>
</gene>
<dbReference type="EMBL" id="GGMS01011541">
    <property type="protein sequence ID" value="MBY80744.1"/>
    <property type="molecule type" value="Transcribed_RNA"/>
</dbReference>
<proteinExistence type="predicted"/>
<evidence type="ECO:0000313" key="1">
    <source>
        <dbReference type="EMBL" id="MBY80744.1"/>
    </source>
</evidence>
<sequence>MAFNEKNSNDNLKESIRRWGVIKGKLTRFCTFFNGFLKNDKRNFTELKLRCDKLNALYDEFDAVQTEIEEFDDFADQQSERTMFENDFFSIQAAASEESENHRLINVPTSTQIYQ</sequence>
<reference evidence="1" key="1">
    <citation type="submission" date="2018-04" db="EMBL/GenBank/DDBJ databases">
        <title>Transcriptome assembly of Sipha flava.</title>
        <authorList>
            <person name="Scully E.D."/>
            <person name="Geib S.M."/>
            <person name="Palmer N.A."/>
            <person name="Koch K."/>
            <person name="Bradshaw J."/>
            <person name="Heng-Moss T."/>
            <person name="Sarath G."/>
        </authorList>
    </citation>
    <scope>NUCLEOTIDE SEQUENCE</scope>
</reference>
<protein>
    <submittedName>
        <fullName evidence="1">Uncharacterized protein</fullName>
    </submittedName>
</protein>